<comment type="caution">
    <text evidence="5">The sequence shown here is derived from an EMBL/GenBank/DDBJ whole genome shotgun (WGS) entry which is preliminary data.</text>
</comment>
<keyword evidence="6" id="KW-1185">Reference proteome</keyword>
<dbReference type="SUPFAM" id="SSF51215">
    <property type="entry name" value="Regulatory protein AraC"/>
    <property type="match status" value="1"/>
</dbReference>
<dbReference type="Gene3D" id="1.10.10.60">
    <property type="entry name" value="Homeodomain-like"/>
    <property type="match status" value="1"/>
</dbReference>
<dbReference type="SUPFAM" id="SSF46689">
    <property type="entry name" value="Homeodomain-like"/>
    <property type="match status" value="1"/>
</dbReference>
<accession>A0A0T5VL96</accession>
<dbReference type="PROSITE" id="PS01124">
    <property type="entry name" value="HTH_ARAC_FAMILY_2"/>
    <property type="match status" value="1"/>
</dbReference>
<dbReference type="STRING" id="687842.ASU31_18365"/>
<evidence type="ECO:0000259" key="4">
    <source>
        <dbReference type="PROSITE" id="PS01124"/>
    </source>
</evidence>
<dbReference type="AlphaFoldDB" id="A0A0T5VL96"/>
<dbReference type="PRINTS" id="PR00032">
    <property type="entry name" value="HTHARAC"/>
</dbReference>
<keyword evidence="3" id="KW-0804">Transcription</keyword>
<dbReference type="Pfam" id="PF12833">
    <property type="entry name" value="HTH_18"/>
    <property type="match status" value="1"/>
</dbReference>
<keyword evidence="1" id="KW-0805">Transcription regulation</keyword>
<evidence type="ECO:0000313" key="5">
    <source>
        <dbReference type="EMBL" id="KRT14634.1"/>
    </source>
</evidence>
<dbReference type="RefSeq" id="WP_057933735.1">
    <property type="nucleotide sequence ID" value="NZ_LMZQ01000015.1"/>
</dbReference>
<dbReference type="InterPro" id="IPR020449">
    <property type="entry name" value="Tscrpt_reg_AraC-type_HTH"/>
</dbReference>
<sequence length="298" mass="34756">MQQELLNKTFSEKNHEEALSLNDGLMAKIHHSSDPHYCSSEPFRVSSYALILITKGKMNLRINFVEHVLNQRDILLIFPHAVYEIKDNSDVSFISIHFNKNYLKTKGIFFNSGEAYRMFQNDPTHKFSLSKEEYTFIYYDMLALHKKLNVPKDTPQIKNIVHNSFLELLYDLFLLKNKQKDPIPFAHDSKTELTNRFLSLVSENFKKEKRVIYYANCLRITPRHLSQVVKQVTDRTAGEVIDEMVIREAKLLLTSHVMNISEVAMELRFSNSSFFGKYFKKQTGITPSEYKLSNNIAV</sequence>
<dbReference type="GO" id="GO:0043565">
    <property type="term" value="F:sequence-specific DNA binding"/>
    <property type="evidence" value="ECO:0007669"/>
    <property type="project" value="InterPro"/>
</dbReference>
<evidence type="ECO:0000256" key="3">
    <source>
        <dbReference type="ARBA" id="ARBA00023163"/>
    </source>
</evidence>
<feature type="domain" description="HTH araC/xylS-type" evidence="4">
    <location>
        <begin position="195"/>
        <end position="293"/>
    </location>
</feature>
<dbReference type="Proteomes" id="UP000051950">
    <property type="component" value="Unassembled WGS sequence"/>
</dbReference>
<dbReference type="GO" id="GO:0003700">
    <property type="term" value="F:DNA-binding transcription factor activity"/>
    <property type="evidence" value="ECO:0007669"/>
    <property type="project" value="InterPro"/>
</dbReference>
<reference evidence="5 6" key="1">
    <citation type="submission" date="2015-11" db="EMBL/GenBank/DDBJ databases">
        <title>Sequence of Pedobacter ginsenosidimutans.</title>
        <authorList>
            <person name="Carson E."/>
            <person name="Keyser V."/>
            <person name="Newman J."/>
            <person name="Miller J."/>
        </authorList>
    </citation>
    <scope>NUCLEOTIDE SEQUENCE [LARGE SCALE GENOMIC DNA]</scope>
    <source>
        <strain evidence="5 6">KACC 14530</strain>
    </source>
</reference>
<evidence type="ECO:0000256" key="2">
    <source>
        <dbReference type="ARBA" id="ARBA00023125"/>
    </source>
</evidence>
<dbReference type="InterPro" id="IPR009057">
    <property type="entry name" value="Homeodomain-like_sf"/>
</dbReference>
<organism evidence="5 6">
    <name type="scientific">Pedobacter ginsenosidimutans</name>
    <dbReference type="NCBI Taxonomy" id="687842"/>
    <lineage>
        <taxon>Bacteria</taxon>
        <taxon>Pseudomonadati</taxon>
        <taxon>Bacteroidota</taxon>
        <taxon>Sphingobacteriia</taxon>
        <taxon>Sphingobacteriales</taxon>
        <taxon>Sphingobacteriaceae</taxon>
        <taxon>Pedobacter</taxon>
    </lineage>
</organism>
<proteinExistence type="predicted"/>
<evidence type="ECO:0000256" key="1">
    <source>
        <dbReference type="ARBA" id="ARBA00023015"/>
    </source>
</evidence>
<dbReference type="InterPro" id="IPR018060">
    <property type="entry name" value="HTH_AraC"/>
</dbReference>
<protein>
    <recommendedName>
        <fullName evidence="4">HTH araC/xylS-type domain-containing protein</fullName>
    </recommendedName>
</protein>
<gene>
    <name evidence="5" type="ORF">ASU31_18365</name>
</gene>
<dbReference type="InterPro" id="IPR037923">
    <property type="entry name" value="HTH-like"/>
</dbReference>
<name>A0A0T5VL96_9SPHI</name>
<keyword evidence="2" id="KW-0238">DNA-binding</keyword>
<dbReference type="OrthoDB" id="1007667at2"/>
<dbReference type="EMBL" id="LMZQ01000015">
    <property type="protein sequence ID" value="KRT14634.1"/>
    <property type="molecule type" value="Genomic_DNA"/>
</dbReference>
<evidence type="ECO:0000313" key="6">
    <source>
        <dbReference type="Proteomes" id="UP000051950"/>
    </source>
</evidence>
<dbReference type="PANTHER" id="PTHR43280:SF32">
    <property type="entry name" value="TRANSCRIPTIONAL REGULATORY PROTEIN"/>
    <property type="match status" value="1"/>
</dbReference>
<dbReference type="SMART" id="SM00342">
    <property type="entry name" value="HTH_ARAC"/>
    <property type="match status" value="1"/>
</dbReference>
<dbReference type="PANTHER" id="PTHR43280">
    <property type="entry name" value="ARAC-FAMILY TRANSCRIPTIONAL REGULATOR"/>
    <property type="match status" value="1"/>
</dbReference>